<dbReference type="GO" id="GO:0005739">
    <property type="term" value="C:mitochondrion"/>
    <property type="evidence" value="ECO:0007669"/>
    <property type="project" value="TreeGrafter"/>
</dbReference>
<dbReference type="GeneID" id="66117414"/>
<dbReference type="AlphaFoldDB" id="A0A9P7VBP4"/>
<organism evidence="3 4">
    <name type="scientific">Scheffersomyces spartinae</name>
    <dbReference type="NCBI Taxonomy" id="45513"/>
    <lineage>
        <taxon>Eukaryota</taxon>
        <taxon>Fungi</taxon>
        <taxon>Dikarya</taxon>
        <taxon>Ascomycota</taxon>
        <taxon>Saccharomycotina</taxon>
        <taxon>Pichiomycetes</taxon>
        <taxon>Debaryomycetaceae</taxon>
        <taxon>Scheffersomyces</taxon>
    </lineage>
</organism>
<dbReference type="RefSeq" id="XP_043050479.1">
    <property type="nucleotide sequence ID" value="XM_043194728.1"/>
</dbReference>
<sequence length="322" mass="37500">MISSARIRTGTLLRGTGIRTIHQSSRILVNDEKIEAPNKMATESTLPHIKQDLNINPKQAKAKRPFLSEHKIENDPNYEMPGILQSIGQTVIKAFNIDMDRSRAGPVAGSYYFGECKRQGMYYPNEELSETAAFFYKTLNLPQSFSQWFQITILHYWILNVRMRAMPFKYGRNYQQKLVDRIFRDMELRMAEELKINSNRLIENYLKEYHQQMLGSVLSYDEGLMTDDITFASALWRNIFNGNPNIDMRHVEALLGYVRQQLYVLDKMSDREFGFGNFKFVSPNQVVKPISKAQEEVLRERAKKEFEIKTSPSQRSVLSLDE</sequence>
<dbReference type="PANTHER" id="PTHR12184">
    <property type="entry name" value="UBIQUINOL-CYTOCHROME C REDUCTASE COMPLEX ASSEMBLY FACTOR 1 FAMILY MEMBER"/>
    <property type="match status" value="1"/>
</dbReference>
<dbReference type="InterPro" id="IPR007129">
    <property type="entry name" value="Ubiqinol_cyt_c_chaperone_CPB3"/>
</dbReference>
<comment type="caution">
    <text evidence="3">The sequence shown here is derived from an EMBL/GenBank/DDBJ whole genome shotgun (WGS) entry which is preliminary data.</text>
</comment>
<dbReference type="Pfam" id="PF03981">
    <property type="entry name" value="Ubiq_cyt_C_chap"/>
    <property type="match status" value="1"/>
</dbReference>
<feature type="domain" description="Ubiquinol-cytochrome c chaperone" evidence="2">
    <location>
        <begin position="138"/>
        <end position="280"/>
    </location>
</feature>
<name>A0A9P7VBP4_9ASCO</name>
<evidence type="ECO:0000313" key="3">
    <source>
        <dbReference type="EMBL" id="KAG7194932.1"/>
    </source>
</evidence>
<accession>A0A9P7VBP4</accession>
<reference evidence="3" key="1">
    <citation type="submission" date="2021-03" db="EMBL/GenBank/DDBJ databases">
        <authorList>
            <person name="Palmer J.M."/>
        </authorList>
    </citation>
    <scope>NUCLEOTIDE SEQUENCE</scope>
    <source>
        <strain evidence="3">ARV_011</strain>
    </source>
</reference>
<dbReference type="Proteomes" id="UP000790833">
    <property type="component" value="Unassembled WGS sequence"/>
</dbReference>
<keyword evidence="4" id="KW-1185">Reference proteome</keyword>
<protein>
    <submittedName>
        <fullName evidence="3">Protein cbp3, mitochondrial</fullName>
    </submittedName>
</protein>
<proteinExistence type="inferred from homology"/>
<dbReference type="InterPro" id="IPR021150">
    <property type="entry name" value="Ubiq_cyt_c_chap"/>
</dbReference>
<dbReference type="PANTHER" id="PTHR12184:SF1">
    <property type="entry name" value="UBIQUINOL-CYTOCHROME-C REDUCTASE COMPLEX ASSEMBLY FACTOR 1"/>
    <property type="match status" value="1"/>
</dbReference>
<gene>
    <name evidence="3" type="primary">CBP3</name>
    <name evidence="3" type="ORF">KQ657_004040</name>
</gene>
<evidence type="ECO:0000259" key="2">
    <source>
        <dbReference type="Pfam" id="PF03981"/>
    </source>
</evidence>
<evidence type="ECO:0000256" key="1">
    <source>
        <dbReference type="ARBA" id="ARBA00006407"/>
    </source>
</evidence>
<dbReference type="GO" id="GO:0034551">
    <property type="term" value="P:mitochondrial respiratory chain complex III assembly"/>
    <property type="evidence" value="ECO:0007669"/>
    <property type="project" value="TreeGrafter"/>
</dbReference>
<evidence type="ECO:0000313" key="4">
    <source>
        <dbReference type="Proteomes" id="UP000790833"/>
    </source>
</evidence>
<dbReference type="OrthoDB" id="10253878at2759"/>
<dbReference type="EMBL" id="JAHMUF010000005">
    <property type="protein sequence ID" value="KAG7194932.1"/>
    <property type="molecule type" value="Genomic_DNA"/>
</dbReference>
<comment type="similarity">
    <text evidence="1">Belongs to the CBP3 family.</text>
</comment>